<evidence type="ECO:0000313" key="2">
    <source>
        <dbReference type="Proteomes" id="UP000193067"/>
    </source>
</evidence>
<proteinExistence type="predicted"/>
<keyword evidence="2" id="KW-1185">Reference proteome</keyword>
<dbReference type="EMBL" id="KZ084086">
    <property type="protein sequence ID" value="OSD08450.1"/>
    <property type="molecule type" value="Genomic_DNA"/>
</dbReference>
<sequence>MTCSSHSAHTRGTSLQLEPYAHIHCTGFSMESCHIHRCIATLLPMWGQIHKTIRPGHEVIRDVARRAITAKGRDGIVRPEQSPVASITPIMRPERPARHRKGTPARVFRTPAETRWKGPAAGNLRNLRHVRSGQSAPRAARRLQGQIQDARLQRAVREAQPEG</sequence>
<name>A0A1Y2J4V9_TRAC3</name>
<gene>
    <name evidence="1" type="ORF">PYCCODRAFT_21558</name>
</gene>
<evidence type="ECO:0000313" key="1">
    <source>
        <dbReference type="EMBL" id="OSD08450.1"/>
    </source>
</evidence>
<dbReference type="Proteomes" id="UP000193067">
    <property type="component" value="Unassembled WGS sequence"/>
</dbReference>
<reference evidence="1 2" key="1">
    <citation type="journal article" date="2015" name="Biotechnol. Biofuels">
        <title>Enhanced degradation of softwood versus hardwood by the white-rot fungus Pycnoporus coccineus.</title>
        <authorList>
            <person name="Couturier M."/>
            <person name="Navarro D."/>
            <person name="Chevret D."/>
            <person name="Henrissat B."/>
            <person name="Piumi F."/>
            <person name="Ruiz-Duenas F.J."/>
            <person name="Martinez A.T."/>
            <person name="Grigoriev I.V."/>
            <person name="Riley R."/>
            <person name="Lipzen A."/>
            <person name="Berrin J.G."/>
            <person name="Master E.R."/>
            <person name="Rosso M.N."/>
        </authorList>
    </citation>
    <scope>NUCLEOTIDE SEQUENCE [LARGE SCALE GENOMIC DNA]</scope>
    <source>
        <strain evidence="1 2">BRFM310</strain>
    </source>
</reference>
<protein>
    <submittedName>
        <fullName evidence="1">Uncharacterized protein</fullName>
    </submittedName>
</protein>
<dbReference type="AlphaFoldDB" id="A0A1Y2J4V9"/>
<accession>A0A1Y2J4V9</accession>
<organism evidence="1 2">
    <name type="scientific">Trametes coccinea (strain BRFM310)</name>
    <name type="common">Pycnoporus coccineus</name>
    <dbReference type="NCBI Taxonomy" id="1353009"/>
    <lineage>
        <taxon>Eukaryota</taxon>
        <taxon>Fungi</taxon>
        <taxon>Dikarya</taxon>
        <taxon>Basidiomycota</taxon>
        <taxon>Agaricomycotina</taxon>
        <taxon>Agaricomycetes</taxon>
        <taxon>Polyporales</taxon>
        <taxon>Polyporaceae</taxon>
        <taxon>Trametes</taxon>
    </lineage>
</organism>